<organism evidence="3 4">
    <name type="scientific">Fusarium mangiferae</name>
    <name type="common">Mango malformation disease fungus</name>
    <dbReference type="NCBI Taxonomy" id="192010"/>
    <lineage>
        <taxon>Eukaryota</taxon>
        <taxon>Fungi</taxon>
        <taxon>Dikarya</taxon>
        <taxon>Ascomycota</taxon>
        <taxon>Pezizomycotina</taxon>
        <taxon>Sordariomycetes</taxon>
        <taxon>Hypocreomycetidae</taxon>
        <taxon>Hypocreales</taxon>
        <taxon>Nectriaceae</taxon>
        <taxon>Fusarium</taxon>
        <taxon>Fusarium fujikuroi species complex</taxon>
    </lineage>
</organism>
<dbReference type="Gene3D" id="3.40.50.1580">
    <property type="entry name" value="Nucleoside phosphorylase domain"/>
    <property type="match status" value="1"/>
</dbReference>
<protein>
    <recommendedName>
        <fullName evidence="2">Nucleoside phosphorylase domain-containing protein</fullName>
    </recommendedName>
</protein>
<dbReference type="InterPro" id="IPR000845">
    <property type="entry name" value="Nucleoside_phosphorylase_d"/>
</dbReference>
<gene>
    <name evidence="3" type="ORF">FMAN_13978</name>
</gene>
<name>A0A1L7TDS4_FUSMA</name>
<evidence type="ECO:0000259" key="2">
    <source>
        <dbReference type="Pfam" id="PF01048"/>
    </source>
</evidence>
<sequence length="408" mass="44802">MASAKTRVDETSFHVAIVCALPREAAAVTLLFDEIWTKMSDDGKGDEQNTYLTGRIGQHNVVLATLPGMGTINAARVTVKMRWRYRRLRLALLVGICGGLPRIMNRDAFLGDVVMSKSVVQYDSGKQYPNHYIIDKNVQDKLESPYKEIRSLIAAFETEMVDHRLERAAIRHLKHLQNVARKDKSGPNYQYPGAVNDKVYPPNYHHKHRNSCSECAKSPNAVCMPGIRTSCIDIGCDPSQLIQRHRTTNLPAGADYVPQLFIGRIGSGNSVIKSGTDRDDMASKYGIIAFEMEGAGMWENIPCIVVKGICDYADTHKKKDWQDYASATAASVARAILERYPLADSDASSAPIGDLRRVNQRSVANNSAGGGTGANQGDVTGNSTSMPGSSQAPGQYDPRDPSRFPVKR</sequence>
<accession>A0A1L7TDS4</accession>
<dbReference type="VEuPathDB" id="FungiDB:FMAN_13978"/>
<feature type="region of interest" description="Disordered" evidence="1">
    <location>
        <begin position="363"/>
        <end position="408"/>
    </location>
</feature>
<dbReference type="SUPFAM" id="SSF53167">
    <property type="entry name" value="Purine and uridine phosphorylases"/>
    <property type="match status" value="1"/>
</dbReference>
<comment type="caution">
    <text evidence="3">The sequence shown here is derived from an EMBL/GenBank/DDBJ whole genome shotgun (WGS) entry which is preliminary data.</text>
</comment>
<dbReference type="Pfam" id="PF01048">
    <property type="entry name" value="PNP_UDP_1"/>
    <property type="match status" value="1"/>
</dbReference>
<dbReference type="GeneID" id="65093227"/>
<dbReference type="GO" id="GO:0009116">
    <property type="term" value="P:nucleoside metabolic process"/>
    <property type="evidence" value="ECO:0007669"/>
    <property type="project" value="InterPro"/>
</dbReference>
<reference evidence="4" key="1">
    <citation type="journal article" date="2016" name="Genome Biol. Evol.">
        <title>Comparative 'omics' of the Fusarium fujikuroi species complex highlights differences in genetic potential and metabolite synthesis.</title>
        <authorList>
            <person name="Niehaus E.-M."/>
            <person name="Muensterkoetter M."/>
            <person name="Proctor R.H."/>
            <person name="Brown D.W."/>
            <person name="Sharon A."/>
            <person name="Idan Y."/>
            <person name="Oren-Young L."/>
            <person name="Sieber C.M."/>
            <person name="Novak O."/>
            <person name="Pencik A."/>
            <person name="Tarkowska D."/>
            <person name="Hromadova K."/>
            <person name="Freeman S."/>
            <person name="Maymon M."/>
            <person name="Elazar M."/>
            <person name="Youssef S.A."/>
            <person name="El-Shabrawy E.S.M."/>
            <person name="Shalaby A.B.A."/>
            <person name="Houterman P."/>
            <person name="Brock N.L."/>
            <person name="Burkhardt I."/>
            <person name="Tsavkelova E.A."/>
            <person name="Dickschat J.S."/>
            <person name="Galuszka P."/>
            <person name="Gueldener U."/>
            <person name="Tudzynski B."/>
        </authorList>
    </citation>
    <scope>NUCLEOTIDE SEQUENCE [LARGE SCALE GENOMIC DNA]</scope>
    <source>
        <strain evidence="4">MRC7560</strain>
    </source>
</reference>
<evidence type="ECO:0000313" key="4">
    <source>
        <dbReference type="Proteomes" id="UP000184255"/>
    </source>
</evidence>
<proteinExistence type="predicted"/>
<dbReference type="PANTHER" id="PTHR46082">
    <property type="entry name" value="ATP/GTP-BINDING PROTEIN-RELATED"/>
    <property type="match status" value="1"/>
</dbReference>
<keyword evidence="4" id="KW-1185">Reference proteome</keyword>
<dbReference type="Proteomes" id="UP000184255">
    <property type="component" value="Unassembled WGS sequence"/>
</dbReference>
<dbReference type="GO" id="GO:0003824">
    <property type="term" value="F:catalytic activity"/>
    <property type="evidence" value="ECO:0007669"/>
    <property type="project" value="InterPro"/>
</dbReference>
<dbReference type="AlphaFoldDB" id="A0A1L7TDS4"/>
<dbReference type="EMBL" id="FCQH01000007">
    <property type="protein sequence ID" value="CVK96079.1"/>
    <property type="molecule type" value="Genomic_DNA"/>
</dbReference>
<feature type="domain" description="Nucleoside phosphorylase" evidence="2">
    <location>
        <begin position="15"/>
        <end position="337"/>
    </location>
</feature>
<feature type="compositionally biased region" description="Polar residues" evidence="1">
    <location>
        <begin position="382"/>
        <end position="393"/>
    </location>
</feature>
<dbReference type="InterPro" id="IPR035994">
    <property type="entry name" value="Nucleoside_phosphorylase_sf"/>
</dbReference>
<dbReference type="RefSeq" id="XP_041683872.1">
    <property type="nucleotide sequence ID" value="XM_041833517.1"/>
</dbReference>
<dbReference type="InterPro" id="IPR053137">
    <property type="entry name" value="NLR-like"/>
</dbReference>
<evidence type="ECO:0000313" key="3">
    <source>
        <dbReference type="EMBL" id="CVK96079.1"/>
    </source>
</evidence>
<dbReference type="PANTHER" id="PTHR46082:SF6">
    <property type="entry name" value="AAA+ ATPASE DOMAIN-CONTAINING PROTEIN-RELATED"/>
    <property type="match status" value="1"/>
</dbReference>
<evidence type="ECO:0000256" key="1">
    <source>
        <dbReference type="SAM" id="MobiDB-lite"/>
    </source>
</evidence>